<proteinExistence type="predicted"/>
<sequence length="115" mass="12474">MSDIYTALSLARNYIGGYSGTPTTLAKPAAFEILNDVDETWRISSLVAGYRHVWKIRSRTTDIELLFGTAAEITALDLGDTGSGTRGFLSPAGRLFEAFARPHETFAYKLAPGVS</sequence>
<name>A0AAE2ZLU1_9HYPH</name>
<reference evidence="1" key="1">
    <citation type="submission" date="2021-08" db="EMBL/GenBank/DDBJ databases">
        <title>Hoeflea bacterium WL0058 sp. nov., isolated from the sediment.</title>
        <authorList>
            <person name="Wang L."/>
            <person name="Zhang D."/>
        </authorList>
    </citation>
    <scope>NUCLEOTIDE SEQUENCE</scope>
    <source>
        <strain evidence="1">WL0058</strain>
    </source>
</reference>
<organism evidence="1 2">
    <name type="scientific">Flavimaribacter sediminis</name>
    <dbReference type="NCBI Taxonomy" id="2865987"/>
    <lineage>
        <taxon>Bacteria</taxon>
        <taxon>Pseudomonadati</taxon>
        <taxon>Pseudomonadota</taxon>
        <taxon>Alphaproteobacteria</taxon>
        <taxon>Hyphomicrobiales</taxon>
        <taxon>Rhizobiaceae</taxon>
        <taxon>Flavimaribacter</taxon>
    </lineage>
</organism>
<dbReference type="EMBL" id="JAICBX010000001">
    <property type="protein sequence ID" value="MBW8636972.1"/>
    <property type="molecule type" value="Genomic_DNA"/>
</dbReference>
<keyword evidence="2" id="KW-1185">Reference proteome</keyword>
<evidence type="ECO:0000313" key="1">
    <source>
        <dbReference type="EMBL" id="MBW8636972.1"/>
    </source>
</evidence>
<dbReference type="AlphaFoldDB" id="A0AAE2ZLU1"/>
<gene>
    <name evidence="1" type="ORF">K1W69_07210</name>
</gene>
<evidence type="ECO:0000313" key="2">
    <source>
        <dbReference type="Proteomes" id="UP001196509"/>
    </source>
</evidence>
<accession>A0AAE2ZLU1</accession>
<dbReference type="Proteomes" id="UP001196509">
    <property type="component" value="Unassembled WGS sequence"/>
</dbReference>
<dbReference type="RefSeq" id="WP_220227611.1">
    <property type="nucleotide sequence ID" value="NZ_JAICBX010000001.1"/>
</dbReference>
<protein>
    <submittedName>
        <fullName evidence="1">Uncharacterized protein</fullName>
    </submittedName>
</protein>
<comment type="caution">
    <text evidence="1">The sequence shown here is derived from an EMBL/GenBank/DDBJ whole genome shotgun (WGS) entry which is preliminary data.</text>
</comment>